<dbReference type="Pfam" id="PF00440">
    <property type="entry name" value="TetR_N"/>
    <property type="match status" value="1"/>
</dbReference>
<dbReference type="RefSeq" id="WP_212011595.1">
    <property type="nucleotide sequence ID" value="NZ_JAAFYZ010000083.1"/>
</dbReference>
<feature type="region of interest" description="Disordered" evidence="3">
    <location>
        <begin position="1"/>
        <end position="24"/>
    </location>
</feature>
<proteinExistence type="predicted"/>
<evidence type="ECO:0000256" key="1">
    <source>
        <dbReference type="ARBA" id="ARBA00023125"/>
    </source>
</evidence>
<feature type="compositionally biased region" description="Basic and acidic residues" evidence="3">
    <location>
        <begin position="1"/>
        <end position="10"/>
    </location>
</feature>
<evidence type="ECO:0000313" key="6">
    <source>
        <dbReference type="Proteomes" id="UP000730482"/>
    </source>
</evidence>
<dbReference type="Gene3D" id="1.10.10.60">
    <property type="entry name" value="Homeodomain-like"/>
    <property type="match status" value="1"/>
</dbReference>
<feature type="DNA-binding region" description="H-T-H motif" evidence="2">
    <location>
        <begin position="44"/>
        <end position="63"/>
    </location>
</feature>
<evidence type="ECO:0000256" key="2">
    <source>
        <dbReference type="PROSITE-ProRule" id="PRU00335"/>
    </source>
</evidence>
<dbReference type="PROSITE" id="PS50977">
    <property type="entry name" value="HTH_TETR_2"/>
    <property type="match status" value="1"/>
</dbReference>
<keyword evidence="6" id="KW-1185">Reference proteome</keyword>
<protein>
    <submittedName>
        <fullName evidence="5">TetR/AcrR family transcriptional regulator</fullName>
    </submittedName>
</protein>
<dbReference type="PANTHER" id="PTHR30055">
    <property type="entry name" value="HTH-TYPE TRANSCRIPTIONAL REGULATOR RUTR"/>
    <property type="match status" value="1"/>
</dbReference>
<evidence type="ECO:0000259" key="4">
    <source>
        <dbReference type="PROSITE" id="PS50977"/>
    </source>
</evidence>
<dbReference type="InterPro" id="IPR050109">
    <property type="entry name" value="HTH-type_TetR-like_transc_reg"/>
</dbReference>
<evidence type="ECO:0000256" key="3">
    <source>
        <dbReference type="SAM" id="MobiDB-lite"/>
    </source>
</evidence>
<dbReference type="SUPFAM" id="SSF46689">
    <property type="entry name" value="Homeodomain-like"/>
    <property type="match status" value="1"/>
</dbReference>
<name>A0ABS5KV25_9ACTN</name>
<accession>A0ABS5KV25</accession>
<feature type="domain" description="HTH tetR-type" evidence="4">
    <location>
        <begin position="21"/>
        <end position="81"/>
    </location>
</feature>
<dbReference type="PANTHER" id="PTHR30055:SF146">
    <property type="entry name" value="HTH-TYPE TRANSCRIPTIONAL DUAL REGULATOR CECR"/>
    <property type="match status" value="1"/>
</dbReference>
<dbReference type="InterPro" id="IPR001647">
    <property type="entry name" value="HTH_TetR"/>
</dbReference>
<dbReference type="Proteomes" id="UP000730482">
    <property type="component" value="Unassembled WGS sequence"/>
</dbReference>
<dbReference type="Pfam" id="PF14246">
    <property type="entry name" value="TetR_C_7"/>
    <property type="match status" value="1"/>
</dbReference>
<dbReference type="EMBL" id="JAAFYZ010000083">
    <property type="protein sequence ID" value="MBS2549840.1"/>
    <property type="molecule type" value="Genomic_DNA"/>
</dbReference>
<dbReference type="InterPro" id="IPR039536">
    <property type="entry name" value="TetR_C_Proteobacteria"/>
</dbReference>
<sequence>MTATAEEPRAQQEPQEPQGNPRKRRAILDAAGTVFLRDGFTRAGIDAIAAEAKVSKQTVYNHFGDKERLFMAMTDDVQDRTVAHVMELMDRDFPDPSKLAGPEDLRAALLQLAGEWIRVVYTGPLVALRKLVDAESEHHPYLQQRWFTNGPSRTMPRLNRLLSALARAGLLDVPAEVLDVPDLLAYQLTAMAGSAVRRIEPGADFEAEFQRRVAQGVDFFLRAYAPR</sequence>
<organism evidence="5 6">
    <name type="scientific">Catenulispora pinistramenti</name>
    <dbReference type="NCBI Taxonomy" id="2705254"/>
    <lineage>
        <taxon>Bacteria</taxon>
        <taxon>Bacillati</taxon>
        <taxon>Actinomycetota</taxon>
        <taxon>Actinomycetes</taxon>
        <taxon>Catenulisporales</taxon>
        <taxon>Catenulisporaceae</taxon>
        <taxon>Catenulispora</taxon>
    </lineage>
</organism>
<dbReference type="Gene3D" id="1.10.357.10">
    <property type="entry name" value="Tetracycline Repressor, domain 2"/>
    <property type="match status" value="1"/>
</dbReference>
<dbReference type="PRINTS" id="PR00455">
    <property type="entry name" value="HTHTETR"/>
</dbReference>
<dbReference type="InterPro" id="IPR009057">
    <property type="entry name" value="Homeodomain-like_sf"/>
</dbReference>
<comment type="caution">
    <text evidence="5">The sequence shown here is derived from an EMBL/GenBank/DDBJ whole genome shotgun (WGS) entry which is preliminary data.</text>
</comment>
<keyword evidence="1 2" id="KW-0238">DNA-binding</keyword>
<reference evidence="5 6" key="1">
    <citation type="submission" date="2020-02" db="EMBL/GenBank/DDBJ databases">
        <title>Acidophilic actinobacteria isolated from forest soil.</title>
        <authorList>
            <person name="Golinska P."/>
        </authorList>
    </citation>
    <scope>NUCLEOTIDE SEQUENCE [LARGE SCALE GENOMIC DNA]</scope>
    <source>
        <strain evidence="5 6">NL8</strain>
    </source>
</reference>
<gene>
    <name evidence="5" type="ORF">KGQ19_23530</name>
</gene>
<evidence type="ECO:0000313" key="5">
    <source>
        <dbReference type="EMBL" id="MBS2549840.1"/>
    </source>
</evidence>